<evidence type="ECO:0000256" key="13">
    <source>
        <dbReference type="RuleBase" id="RU361172"/>
    </source>
</evidence>
<dbReference type="OrthoDB" id="9768878at2"/>
<dbReference type="PANTHER" id="PTHR43411:SF1">
    <property type="entry name" value="ADENYLOSUCCINATE LYASE"/>
    <property type="match status" value="1"/>
</dbReference>
<comment type="pathway">
    <text evidence="1 13">Purine metabolism; IMP biosynthesis via de novo pathway; 5-amino-1-(5-phospho-D-ribosyl)imidazole-4-carboxamide from 5-amino-1-(5-phospho-D-ribosyl)imidazole-4-carboxylate: step 2/2.</text>
</comment>
<dbReference type="InterPro" id="IPR024083">
    <property type="entry name" value="Fumarase/histidase_N"/>
</dbReference>
<dbReference type="PANTHER" id="PTHR43411">
    <property type="entry name" value="ADENYLOSUCCINATE LYASE"/>
    <property type="match status" value="1"/>
</dbReference>
<evidence type="ECO:0000259" key="14">
    <source>
        <dbReference type="Pfam" id="PF00206"/>
    </source>
</evidence>
<dbReference type="RefSeq" id="WP_066791437.1">
    <property type="nucleotide sequence ID" value="NZ_LWQS01000114.1"/>
</dbReference>
<reference evidence="16 17" key="1">
    <citation type="submission" date="2016-04" db="EMBL/GenBank/DDBJ databases">
        <title>Chloroflexus islandicus sp. nov., a thermophilic filamentous anoxygenic phototrophic bacterium from geyser Strokkur (Iceland).</title>
        <authorList>
            <person name="Gaisin V.A."/>
            <person name="Kalashnikov A.M."/>
            <person name="Sukhacheva M.V."/>
            <person name="Grouzdev D.S."/>
            <person name="Ivanov T.M."/>
            <person name="Kuznetsov B."/>
            <person name="Gorlenko V.M."/>
        </authorList>
    </citation>
    <scope>NUCLEOTIDE SEQUENCE [LARGE SCALE GENOMIC DNA]</scope>
    <source>
        <strain evidence="17">isl-2</strain>
    </source>
</reference>
<evidence type="ECO:0000259" key="15">
    <source>
        <dbReference type="Pfam" id="PF08328"/>
    </source>
</evidence>
<dbReference type="Gene3D" id="1.10.40.30">
    <property type="entry name" value="Fumarase/aspartase (C-terminal domain)"/>
    <property type="match status" value="1"/>
</dbReference>
<dbReference type="UniPathway" id="UPA00075">
    <property type="reaction ID" value="UER00336"/>
</dbReference>
<dbReference type="NCBIfam" id="NF006764">
    <property type="entry name" value="PRK09285.1"/>
    <property type="match status" value="1"/>
</dbReference>
<feature type="domain" description="Adenylosuccinate lyase PurB C-terminal" evidence="15">
    <location>
        <begin position="333"/>
        <end position="447"/>
    </location>
</feature>
<comment type="catalytic activity">
    <reaction evidence="11">
        <text>N(6)-(1,2-dicarboxyethyl)-AMP = fumarate + AMP</text>
        <dbReference type="Rhea" id="RHEA:16853"/>
        <dbReference type="ChEBI" id="CHEBI:29806"/>
        <dbReference type="ChEBI" id="CHEBI:57567"/>
        <dbReference type="ChEBI" id="CHEBI:456215"/>
        <dbReference type="EC" id="4.3.2.2"/>
    </reaction>
    <physiologicalReaction direction="left-to-right" evidence="11">
        <dbReference type="Rhea" id="RHEA:16854"/>
    </physiologicalReaction>
</comment>
<comment type="catalytic activity">
    <reaction evidence="8">
        <text>(2S)-2-[5-amino-1-(5-phospho-beta-D-ribosyl)imidazole-4-carboxamido]succinate = 5-amino-1-(5-phospho-beta-D-ribosyl)imidazole-4-carboxamide + fumarate</text>
        <dbReference type="Rhea" id="RHEA:23920"/>
        <dbReference type="ChEBI" id="CHEBI:29806"/>
        <dbReference type="ChEBI" id="CHEBI:58443"/>
        <dbReference type="ChEBI" id="CHEBI:58475"/>
        <dbReference type="EC" id="4.3.2.2"/>
    </reaction>
    <physiologicalReaction direction="left-to-right" evidence="8">
        <dbReference type="Rhea" id="RHEA:23921"/>
    </physiologicalReaction>
</comment>
<proteinExistence type="inferred from homology"/>
<comment type="pathway">
    <text evidence="2 13">Purine metabolism; AMP biosynthesis via de novo pathway; AMP from IMP: step 2/2.</text>
</comment>
<evidence type="ECO:0000256" key="5">
    <source>
        <dbReference type="ARBA" id="ARBA00017058"/>
    </source>
</evidence>
<dbReference type="STRING" id="1707952.A6A03_05525"/>
<dbReference type="Pfam" id="PF00206">
    <property type="entry name" value="Lyase_1"/>
    <property type="match status" value="1"/>
</dbReference>
<dbReference type="Proteomes" id="UP000078287">
    <property type="component" value="Unassembled WGS sequence"/>
</dbReference>
<evidence type="ECO:0000256" key="8">
    <source>
        <dbReference type="ARBA" id="ARBA00024477"/>
    </source>
</evidence>
<dbReference type="NCBIfam" id="TIGR00928">
    <property type="entry name" value="purB"/>
    <property type="match status" value="1"/>
</dbReference>
<comment type="caution">
    <text evidence="16">The sequence shown here is derived from an EMBL/GenBank/DDBJ whole genome shotgun (WGS) entry which is preliminary data.</text>
</comment>
<evidence type="ECO:0000256" key="6">
    <source>
        <dbReference type="ARBA" id="ARBA00022755"/>
    </source>
</evidence>
<keyword evidence="17" id="KW-1185">Reference proteome</keyword>
<dbReference type="SUPFAM" id="SSF48557">
    <property type="entry name" value="L-aspartase-like"/>
    <property type="match status" value="1"/>
</dbReference>
<evidence type="ECO:0000256" key="9">
    <source>
        <dbReference type="ARBA" id="ARBA00025012"/>
    </source>
</evidence>
<evidence type="ECO:0000256" key="2">
    <source>
        <dbReference type="ARBA" id="ARBA00004734"/>
    </source>
</evidence>
<dbReference type="GO" id="GO:0044208">
    <property type="term" value="P:'de novo' AMP biosynthetic process"/>
    <property type="evidence" value="ECO:0007669"/>
    <property type="project" value="UniProtKB-UniPathway"/>
</dbReference>
<dbReference type="PRINTS" id="PR00149">
    <property type="entry name" value="FUMRATELYASE"/>
</dbReference>
<dbReference type="GO" id="GO:0004018">
    <property type="term" value="F:N6-(1,2-dicarboxyethyl)AMP AMP-lyase (fumarate-forming) activity"/>
    <property type="evidence" value="ECO:0007669"/>
    <property type="project" value="UniProtKB-UniRule"/>
</dbReference>
<dbReference type="AlphaFoldDB" id="A0A178LSV1"/>
<sequence>MTTEDMARLAALGPLDGRYRNDVAALAGFFSEAALFRYRVRVEVEYLIFLSRARGITFVPPLTPPQQAALRALYRQFSDEDALAIAAWDRRVNHDVKAVEYWLRERLTALGLTSHLEAVHFAITSEDVNNLAYALMVKEARELVLLPALEALLEPLRQLADAEAATPMLARTHGQPATPTTFGKEMNVFYMRLRRAINDVAAIRITGKLNGASGVFAAHQAALPQIDWLKFSRAFVRSLDLEPILLTTQIEPHDTLAALCDALKRVGAILTDLSQDCWRYISDGYLVQAARAGEVGSSTMPHKVNPIDFENAEGNLALAGALLELFSRKLPISRLQRDLSDSTVLRNLGLAFGYCLLAYRRLLRGLQKVAVDRTRLRRDLEAHPEVLAEAIQTILRREGFAEPYELLKEFTRGRALTADELARFIASLPVSDAVRAELQALAPAAYIGLAVKLAQLRDEATVGNWT</sequence>
<organism evidence="16 17">
    <name type="scientific">Chloroflexus islandicus</name>
    <dbReference type="NCBI Taxonomy" id="1707952"/>
    <lineage>
        <taxon>Bacteria</taxon>
        <taxon>Bacillati</taxon>
        <taxon>Chloroflexota</taxon>
        <taxon>Chloroflexia</taxon>
        <taxon>Chloroflexales</taxon>
        <taxon>Chloroflexineae</taxon>
        <taxon>Chloroflexaceae</taxon>
        <taxon>Chloroflexus</taxon>
    </lineage>
</organism>
<dbReference type="Gene3D" id="1.20.200.10">
    <property type="entry name" value="Fumarase/aspartase (Central domain)"/>
    <property type="match status" value="1"/>
</dbReference>
<dbReference type="GO" id="GO:0006189">
    <property type="term" value="P:'de novo' IMP biosynthetic process"/>
    <property type="evidence" value="ECO:0007669"/>
    <property type="project" value="UniProtKB-UniPathway"/>
</dbReference>
<keyword evidence="6 13" id="KW-0658">Purine biosynthesis</keyword>
<evidence type="ECO:0000256" key="10">
    <source>
        <dbReference type="ARBA" id="ARBA00030717"/>
    </source>
</evidence>
<evidence type="ECO:0000313" key="16">
    <source>
        <dbReference type="EMBL" id="OAN37103.1"/>
    </source>
</evidence>
<dbReference type="PROSITE" id="PS00163">
    <property type="entry name" value="FUMARATE_LYASES"/>
    <property type="match status" value="1"/>
</dbReference>
<comment type="function">
    <text evidence="9">Catalyzes two reactions in de novo purine nucleotide biosynthesis. Catalyzes the breakdown of 5-aminoimidazole- (N-succinylocarboxamide) ribotide (SAICAR or 2-[5-amino-1-(5-phospho-beta-D-ribosyl)imidazole-4-carboxamido]succinate) to 5-aminoimidazole-4-carboxamide ribotide (AICAR or 5-amino-1-(5-phospho-beta-D-ribosyl)imidazole-4-carboxamide) and fumarate, and of adenylosuccinate (ADS or N(6)-(1,2-dicarboxyethyl)-AMP) to adenosine monophosphate (AMP) and fumarate.</text>
</comment>
<dbReference type="EMBL" id="LWQS01000114">
    <property type="protein sequence ID" value="OAN37103.1"/>
    <property type="molecule type" value="Genomic_DNA"/>
</dbReference>
<evidence type="ECO:0000256" key="11">
    <source>
        <dbReference type="ARBA" id="ARBA00049115"/>
    </source>
</evidence>
<keyword evidence="7 13" id="KW-0456">Lyase</keyword>
<dbReference type="InterPro" id="IPR004769">
    <property type="entry name" value="Pur_lyase"/>
</dbReference>
<dbReference type="InterPro" id="IPR000362">
    <property type="entry name" value="Fumarate_lyase_fam"/>
</dbReference>
<evidence type="ECO:0000313" key="17">
    <source>
        <dbReference type="Proteomes" id="UP000078287"/>
    </source>
</evidence>
<feature type="domain" description="Fumarate lyase N-terminal" evidence="14">
    <location>
        <begin position="17"/>
        <end position="314"/>
    </location>
</feature>
<dbReference type="InterPro" id="IPR020557">
    <property type="entry name" value="Fumarate_lyase_CS"/>
</dbReference>
<accession>A0A178LSV1</accession>
<dbReference type="CDD" id="cd01598">
    <property type="entry name" value="PurB"/>
    <property type="match status" value="1"/>
</dbReference>
<dbReference type="Gene3D" id="1.10.275.10">
    <property type="entry name" value="Fumarase/aspartase (N-terminal domain)"/>
    <property type="match status" value="1"/>
</dbReference>
<protein>
    <recommendedName>
        <fullName evidence="5 12">Adenylosuccinate lyase</fullName>
        <shortName evidence="13">ASL</shortName>
        <ecNumber evidence="4 12">4.3.2.2</ecNumber>
    </recommendedName>
    <alternativeName>
        <fullName evidence="10 13">Adenylosuccinase</fullName>
    </alternativeName>
</protein>
<gene>
    <name evidence="16" type="ORF">A6A03_05525</name>
</gene>
<evidence type="ECO:0000256" key="12">
    <source>
        <dbReference type="NCBIfam" id="TIGR00928"/>
    </source>
</evidence>
<dbReference type="InterPro" id="IPR047136">
    <property type="entry name" value="PurB_bact"/>
</dbReference>
<evidence type="ECO:0000256" key="7">
    <source>
        <dbReference type="ARBA" id="ARBA00023239"/>
    </source>
</evidence>
<comment type="similarity">
    <text evidence="3 13">Belongs to the lyase 1 family. Adenylosuccinate lyase subfamily.</text>
</comment>
<dbReference type="Pfam" id="PF08328">
    <property type="entry name" value="ASL_C"/>
    <property type="match status" value="1"/>
</dbReference>
<dbReference type="GO" id="GO:0070626">
    <property type="term" value="F:(S)-2-(5-amino-1-(5-phospho-D-ribosyl)imidazole-4-carboxamido) succinate lyase (fumarate-forming) activity"/>
    <property type="evidence" value="ECO:0007669"/>
    <property type="project" value="RHEA"/>
</dbReference>
<evidence type="ECO:0000256" key="4">
    <source>
        <dbReference type="ARBA" id="ARBA00012339"/>
    </source>
</evidence>
<evidence type="ECO:0000256" key="1">
    <source>
        <dbReference type="ARBA" id="ARBA00004706"/>
    </source>
</evidence>
<dbReference type="InterPro" id="IPR008948">
    <property type="entry name" value="L-Aspartase-like"/>
</dbReference>
<dbReference type="InterPro" id="IPR013539">
    <property type="entry name" value="PurB_C"/>
</dbReference>
<dbReference type="UniPathway" id="UPA00074">
    <property type="reaction ID" value="UER00132"/>
</dbReference>
<evidence type="ECO:0000256" key="3">
    <source>
        <dbReference type="ARBA" id="ARBA00008273"/>
    </source>
</evidence>
<dbReference type="InterPro" id="IPR022761">
    <property type="entry name" value="Fumarate_lyase_N"/>
</dbReference>
<name>A0A178LSV1_9CHLR</name>
<dbReference type="EC" id="4.3.2.2" evidence="4 12"/>